<feature type="compositionally biased region" description="Polar residues" evidence="1">
    <location>
        <begin position="50"/>
        <end position="64"/>
    </location>
</feature>
<proteinExistence type="predicted"/>
<feature type="compositionally biased region" description="Polar residues" evidence="1">
    <location>
        <begin position="321"/>
        <end position="331"/>
    </location>
</feature>
<accession>A0AAD9KQV7</accession>
<feature type="region of interest" description="Disordered" evidence="1">
    <location>
        <begin position="370"/>
        <end position="445"/>
    </location>
</feature>
<feature type="compositionally biased region" description="Acidic residues" evidence="1">
    <location>
        <begin position="332"/>
        <end position="342"/>
    </location>
</feature>
<dbReference type="Proteomes" id="UP001209878">
    <property type="component" value="Unassembled WGS sequence"/>
</dbReference>
<gene>
    <name evidence="2" type="ORF">NP493_703g01006</name>
</gene>
<feature type="region of interest" description="Disordered" evidence="1">
    <location>
        <begin position="167"/>
        <end position="212"/>
    </location>
</feature>
<feature type="compositionally biased region" description="Polar residues" evidence="1">
    <location>
        <begin position="78"/>
        <end position="90"/>
    </location>
</feature>
<reference evidence="2" key="1">
    <citation type="journal article" date="2023" name="Mol. Biol. Evol.">
        <title>Third-Generation Sequencing Reveals the Adaptive Role of the Epigenome in Three Deep-Sea Polychaetes.</title>
        <authorList>
            <person name="Perez M."/>
            <person name="Aroh O."/>
            <person name="Sun Y."/>
            <person name="Lan Y."/>
            <person name="Juniper S.K."/>
            <person name="Young C.R."/>
            <person name="Angers B."/>
            <person name="Qian P.Y."/>
        </authorList>
    </citation>
    <scope>NUCLEOTIDE SEQUENCE</scope>
    <source>
        <strain evidence="2">R07B-5</strain>
    </source>
</reference>
<evidence type="ECO:0000313" key="2">
    <source>
        <dbReference type="EMBL" id="KAK2175836.1"/>
    </source>
</evidence>
<feature type="compositionally biased region" description="Basic and acidic residues" evidence="1">
    <location>
        <begin position="91"/>
        <end position="108"/>
    </location>
</feature>
<dbReference type="EMBL" id="JAODUO010000703">
    <property type="protein sequence ID" value="KAK2175836.1"/>
    <property type="molecule type" value="Genomic_DNA"/>
</dbReference>
<feature type="compositionally biased region" description="Polar residues" evidence="1">
    <location>
        <begin position="408"/>
        <end position="419"/>
    </location>
</feature>
<dbReference type="PANTHER" id="PTHR32000">
    <property type="entry name" value="SIMILAR TO HYPOTHETICAL PROTEIN"/>
    <property type="match status" value="1"/>
</dbReference>
<comment type="caution">
    <text evidence="2">The sequence shown here is derived from an EMBL/GenBank/DDBJ whole genome shotgun (WGS) entry which is preliminary data.</text>
</comment>
<dbReference type="InterPro" id="IPR040687">
    <property type="entry name" value="DUF5586"/>
</dbReference>
<keyword evidence="3" id="KW-1185">Reference proteome</keyword>
<feature type="region of interest" description="Disordered" evidence="1">
    <location>
        <begin position="27"/>
        <end position="108"/>
    </location>
</feature>
<feature type="region of interest" description="Disordered" evidence="1">
    <location>
        <begin position="292"/>
        <end position="350"/>
    </location>
</feature>
<feature type="compositionally biased region" description="Basic and acidic residues" evidence="1">
    <location>
        <begin position="178"/>
        <end position="205"/>
    </location>
</feature>
<name>A0AAD9KQV7_RIDPI</name>
<dbReference type="PANTHER" id="PTHR32000:SF3">
    <property type="entry name" value="RIKEN CDNA A830018L16 GENE"/>
    <property type="match status" value="1"/>
</dbReference>
<dbReference type="Pfam" id="PF17824">
    <property type="entry name" value="DUF5586"/>
    <property type="match status" value="1"/>
</dbReference>
<organism evidence="2 3">
    <name type="scientific">Ridgeia piscesae</name>
    <name type="common">Tubeworm</name>
    <dbReference type="NCBI Taxonomy" id="27915"/>
    <lineage>
        <taxon>Eukaryota</taxon>
        <taxon>Metazoa</taxon>
        <taxon>Spiralia</taxon>
        <taxon>Lophotrochozoa</taxon>
        <taxon>Annelida</taxon>
        <taxon>Polychaeta</taxon>
        <taxon>Sedentaria</taxon>
        <taxon>Canalipalpata</taxon>
        <taxon>Sabellida</taxon>
        <taxon>Siboglinidae</taxon>
        <taxon>Ridgeia</taxon>
    </lineage>
</organism>
<protein>
    <submittedName>
        <fullName evidence="2">Uncharacterized protein</fullName>
    </submittedName>
</protein>
<evidence type="ECO:0000256" key="1">
    <source>
        <dbReference type="SAM" id="MobiDB-lite"/>
    </source>
</evidence>
<dbReference type="AlphaFoldDB" id="A0AAD9KQV7"/>
<evidence type="ECO:0000313" key="3">
    <source>
        <dbReference type="Proteomes" id="UP001209878"/>
    </source>
</evidence>
<sequence length="458" mass="51306">MMAKLIHGMPDEPHAFLHRILQRKAEKLGEISQPRSSAAAGAGHRRSASPQSLRRSLPATSTGESLAVAKDRGYDRPWQTNTKRLPQSKGSRTDLTEVEEDGKPGWDSRTRVNFEELWGDGDTKQAARALRATRSGSPTKAMLTWADEQGEDEELLYHSYGYRGVHRSQTNSDDPLEGEFKNAKESRKQAEDTNRVVVPSKKDSRSAALRHKHELQQKLVEQTKQDSGIEDNQDLEPDTAFELMENLDDLAKEGARHLKQSGVRVSKTLRERREPEAQVRVSICARCAKVMTGGVPSEPPQDYGQLPDYDIDTEREFPDSRPQSALFSNVGDNDDDDDEEFESVSQVTGPRRPVWQEDSDVETFTPRKGEHMFSSHNVPLKGRPMYSPDLPESGQRRKKGEGHGIQAAVSTDFYTSPSSGRGVDSHSRGQGRLNQTWAPASRHDSEVSCMRGHVQWVQ</sequence>